<dbReference type="InterPro" id="IPR009326">
    <property type="entry name" value="DUF984"/>
</dbReference>
<dbReference type="GO" id="GO:0070967">
    <property type="term" value="F:coenzyme F420 binding"/>
    <property type="evidence" value="ECO:0007669"/>
    <property type="project" value="TreeGrafter"/>
</dbReference>
<dbReference type="Pfam" id="PF04266">
    <property type="entry name" value="ASCH"/>
    <property type="match status" value="1"/>
</dbReference>
<dbReference type="SUPFAM" id="SSF88697">
    <property type="entry name" value="PUA domain-like"/>
    <property type="match status" value="1"/>
</dbReference>
<feature type="domain" description="ASCH" evidence="4">
    <location>
        <begin position="237"/>
        <end position="358"/>
    </location>
</feature>
<dbReference type="InterPro" id="IPR007374">
    <property type="entry name" value="ASCH_domain"/>
</dbReference>
<dbReference type="AlphaFoldDB" id="D1BDF5"/>
<evidence type="ECO:0000313" key="5">
    <source>
        <dbReference type="EMBL" id="ACZ21017.1"/>
    </source>
</evidence>
<dbReference type="STRING" id="446469.Sked_10710"/>
<reference evidence="5 6" key="1">
    <citation type="journal article" date="2009" name="Stand. Genomic Sci.">
        <title>Complete genome sequence of Sanguibacter keddieii type strain (ST-74).</title>
        <authorList>
            <person name="Ivanova N."/>
            <person name="Sikorski J."/>
            <person name="Sims D."/>
            <person name="Brettin T."/>
            <person name="Detter J.C."/>
            <person name="Han C."/>
            <person name="Lapidus A."/>
            <person name="Copeland A."/>
            <person name="Glavina Del Rio T."/>
            <person name="Nolan M."/>
            <person name="Chen F."/>
            <person name="Lucas S."/>
            <person name="Tice H."/>
            <person name="Cheng J.F."/>
            <person name="Bruce D."/>
            <person name="Goodwin L."/>
            <person name="Pitluck S."/>
            <person name="Pati A."/>
            <person name="Mavromatis K."/>
            <person name="Chen A."/>
            <person name="Palaniappan K."/>
            <person name="D'haeseleer P."/>
            <person name="Chain P."/>
            <person name="Bristow J."/>
            <person name="Eisen J.A."/>
            <person name="Markowitz V."/>
            <person name="Hugenholtz P."/>
            <person name="Goker M."/>
            <person name="Pukall R."/>
            <person name="Klenk H.P."/>
            <person name="Kyrpides N.C."/>
        </authorList>
    </citation>
    <scope>NUCLEOTIDE SEQUENCE [LARGE SCALE GENOMIC DNA]</scope>
    <source>
        <strain evidence="6">ATCC 51767 / DSM 10542 / NCFB 3025 / ST-74</strain>
    </source>
</reference>
<dbReference type="HOGENOM" id="CLU_769235_0_0_11"/>
<sequence>MPLHGTYEPSTDDFSREQVELIERTNGAEGTTMRGMPVIVLVSRGARSGKIRKIPLMRVEHDGLYAVVASLGGAPKHPTWYYNLVADPHVELRDGAVVRDYLARELEGEERETWWARSVEAYPDYADYATKTSRLIPVFVLEPFDGQASGADDAQAAVLPAEGATVDAERGDAATSGTDPALPYEPVEEELERIERSTELDDEIAEFWESSRVQAGLGRIAVVGGLTVAEGVAPVAWSFGDNPEQADRLLELVLAGTKTATSSALSEYDDEDAPLPKAGDLSIVVDGAGHPKALIRTTEVEVVPFGEVSEELAAAEGEGDRTLASWRADHAEFFRRVLGIETVPEDFMVVTERFELLYPR</sequence>
<evidence type="ECO:0000259" key="4">
    <source>
        <dbReference type="SMART" id="SM01022"/>
    </source>
</evidence>
<gene>
    <name evidence="5" type="ordered locus">Sked_10710</name>
</gene>
<evidence type="ECO:0000256" key="2">
    <source>
        <dbReference type="ARBA" id="ARBA00049106"/>
    </source>
</evidence>
<dbReference type="CDD" id="cd06553">
    <property type="entry name" value="ASCH_Ef3133_like"/>
    <property type="match status" value="1"/>
</dbReference>
<dbReference type="InterPro" id="IPR004378">
    <property type="entry name" value="F420H2_quin_Rdtase"/>
</dbReference>
<dbReference type="Gene3D" id="3.10.400.10">
    <property type="entry name" value="Sulfate adenylyltransferase"/>
    <property type="match status" value="1"/>
</dbReference>
<dbReference type="PANTHER" id="PTHR39428">
    <property type="entry name" value="F420H(2)-DEPENDENT QUINONE REDUCTASE RV1261C"/>
    <property type="match status" value="1"/>
</dbReference>
<dbReference type="InterPro" id="IPR015947">
    <property type="entry name" value="PUA-like_sf"/>
</dbReference>
<dbReference type="eggNOG" id="COG4405">
    <property type="taxonomic scope" value="Bacteria"/>
</dbReference>
<dbReference type="Proteomes" id="UP000000322">
    <property type="component" value="Chromosome"/>
</dbReference>
<accession>D1BDF5</accession>
<dbReference type="Pfam" id="PF04075">
    <property type="entry name" value="F420H2_quin_red"/>
    <property type="match status" value="1"/>
</dbReference>
<organism evidence="5 6">
    <name type="scientific">Sanguibacter keddieii (strain ATCC 51767 / DSM 10542 / NCFB 3025 / ST-74)</name>
    <dbReference type="NCBI Taxonomy" id="446469"/>
    <lineage>
        <taxon>Bacteria</taxon>
        <taxon>Bacillati</taxon>
        <taxon>Actinomycetota</taxon>
        <taxon>Actinomycetes</taxon>
        <taxon>Micrococcales</taxon>
        <taxon>Sanguibacteraceae</taxon>
        <taxon>Sanguibacter</taxon>
    </lineage>
</organism>
<dbReference type="KEGG" id="ske:Sked_10710"/>
<name>D1BDF5_SANKS</name>
<proteinExistence type="inferred from homology"/>
<dbReference type="GO" id="GO:0016491">
    <property type="term" value="F:oxidoreductase activity"/>
    <property type="evidence" value="ECO:0007669"/>
    <property type="project" value="InterPro"/>
</dbReference>
<dbReference type="RefSeq" id="WP_012866086.1">
    <property type="nucleotide sequence ID" value="NC_013521.1"/>
</dbReference>
<dbReference type="InterPro" id="IPR012349">
    <property type="entry name" value="Split_barrel_FMN-bd"/>
</dbReference>
<evidence type="ECO:0000256" key="1">
    <source>
        <dbReference type="ARBA" id="ARBA00008710"/>
    </source>
</evidence>
<dbReference type="NCBIfam" id="TIGR00026">
    <property type="entry name" value="hi_GC_TIGR00026"/>
    <property type="match status" value="1"/>
</dbReference>
<dbReference type="PANTHER" id="PTHR39428:SF3">
    <property type="entry name" value="DEAZAFLAVIN-DEPENDENT NITROREDUCTASE"/>
    <property type="match status" value="1"/>
</dbReference>
<dbReference type="EMBL" id="CP001819">
    <property type="protein sequence ID" value="ACZ21017.1"/>
    <property type="molecule type" value="Genomic_DNA"/>
</dbReference>
<dbReference type="Gene3D" id="2.30.110.10">
    <property type="entry name" value="Electron Transport, Fmn-binding Protein, Chain A"/>
    <property type="match status" value="1"/>
</dbReference>
<dbReference type="GO" id="GO:0005886">
    <property type="term" value="C:plasma membrane"/>
    <property type="evidence" value="ECO:0007669"/>
    <property type="project" value="TreeGrafter"/>
</dbReference>
<evidence type="ECO:0000313" key="6">
    <source>
        <dbReference type="Proteomes" id="UP000000322"/>
    </source>
</evidence>
<comment type="catalytic activity">
    <reaction evidence="2">
        <text>oxidized coenzyme F420-(gamma-L-Glu)(n) + a quinol + H(+) = reduced coenzyme F420-(gamma-L-Glu)(n) + a quinone</text>
        <dbReference type="Rhea" id="RHEA:39663"/>
        <dbReference type="Rhea" id="RHEA-COMP:12939"/>
        <dbReference type="Rhea" id="RHEA-COMP:14378"/>
        <dbReference type="ChEBI" id="CHEBI:15378"/>
        <dbReference type="ChEBI" id="CHEBI:24646"/>
        <dbReference type="ChEBI" id="CHEBI:132124"/>
        <dbReference type="ChEBI" id="CHEBI:133980"/>
        <dbReference type="ChEBI" id="CHEBI:139511"/>
    </reaction>
</comment>
<keyword evidence="6" id="KW-1185">Reference proteome</keyword>
<comment type="similarity">
    <text evidence="1">Belongs to the F420H(2)-dependent quinone reductase family.</text>
</comment>
<evidence type="ECO:0000256" key="3">
    <source>
        <dbReference type="SAM" id="MobiDB-lite"/>
    </source>
</evidence>
<dbReference type="SMART" id="SM01022">
    <property type="entry name" value="ASCH"/>
    <property type="match status" value="1"/>
</dbReference>
<feature type="region of interest" description="Disordered" evidence="3">
    <location>
        <begin position="164"/>
        <end position="183"/>
    </location>
</feature>
<protein>
    <recommendedName>
        <fullName evidence="4">ASCH domain-containing protein</fullName>
    </recommendedName>
</protein>